<dbReference type="EMBL" id="JARK01001650">
    <property type="protein sequence ID" value="EYB84527.1"/>
    <property type="molecule type" value="Genomic_DNA"/>
</dbReference>
<sequence>MPLKYLNACMDNVNSIIRIIEERDIRIFEFEYFQNSQFDYHSFVRMFTRESNIRYLNIRGLSSNVLTIFDTLLKYPDTEAPPTFTFRRDPSLWGGGGAISVHYLV</sequence>
<keyword evidence="2" id="KW-1185">Reference proteome</keyword>
<organism evidence="1 2">
    <name type="scientific">Ancylostoma ceylanicum</name>
    <dbReference type="NCBI Taxonomy" id="53326"/>
    <lineage>
        <taxon>Eukaryota</taxon>
        <taxon>Metazoa</taxon>
        <taxon>Ecdysozoa</taxon>
        <taxon>Nematoda</taxon>
        <taxon>Chromadorea</taxon>
        <taxon>Rhabditida</taxon>
        <taxon>Rhabditina</taxon>
        <taxon>Rhabditomorpha</taxon>
        <taxon>Strongyloidea</taxon>
        <taxon>Ancylostomatidae</taxon>
        <taxon>Ancylostomatinae</taxon>
        <taxon>Ancylostoma</taxon>
    </lineage>
</organism>
<dbReference type="AlphaFoldDB" id="A0A016S2K5"/>
<protein>
    <submittedName>
        <fullName evidence="1">Uncharacterized protein</fullName>
    </submittedName>
</protein>
<gene>
    <name evidence="1" type="primary">Acey_s0314.g2214</name>
    <name evidence="1" type="ORF">Y032_0314g2214</name>
</gene>
<name>A0A016S2K5_9BILA</name>
<proteinExistence type="predicted"/>
<accession>A0A016S2K5</accession>
<dbReference type="Proteomes" id="UP000024635">
    <property type="component" value="Unassembled WGS sequence"/>
</dbReference>
<evidence type="ECO:0000313" key="1">
    <source>
        <dbReference type="EMBL" id="EYB84527.1"/>
    </source>
</evidence>
<evidence type="ECO:0000313" key="2">
    <source>
        <dbReference type="Proteomes" id="UP000024635"/>
    </source>
</evidence>
<comment type="caution">
    <text evidence="1">The sequence shown here is derived from an EMBL/GenBank/DDBJ whole genome shotgun (WGS) entry which is preliminary data.</text>
</comment>
<reference evidence="2" key="1">
    <citation type="journal article" date="2015" name="Nat. Genet.">
        <title>The genome and transcriptome of the zoonotic hookworm Ancylostoma ceylanicum identify infection-specific gene families.</title>
        <authorList>
            <person name="Schwarz E.M."/>
            <person name="Hu Y."/>
            <person name="Antoshechkin I."/>
            <person name="Miller M.M."/>
            <person name="Sternberg P.W."/>
            <person name="Aroian R.V."/>
        </authorList>
    </citation>
    <scope>NUCLEOTIDE SEQUENCE</scope>
    <source>
        <strain evidence="2">HY135</strain>
    </source>
</reference>